<feature type="domain" description="6-phosphogluconate dehydrogenase NADP-binding" evidence="4">
    <location>
        <begin position="8"/>
        <end position="166"/>
    </location>
</feature>
<reference evidence="6 7" key="1">
    <citation type="journal article" date="2014" name="Genome Announc.">
        <title>Draft Genome Sequence of Advenella kashmirensis Strain W13003, a Polycyclic Aromatic Hydrocarbon-Degrading Bacterium.</title>
        <authorList>
            <person name="Wang X."/>
            <person name="Jin D."/>
            <person name="Zhou L."/>
            <person name="Wu L."/>
            <person name="An W."/>
            <person name="Zhao L."/>
        </authorList>
    </citation>
    <scope>NUCLEOTIDE SEQUENCE [LARGE SCALE GENOMIC DNA]</scope>
    <source>
        <strain evidence="6 7">W13003</strain>
    </source>
</reference>
<keyword evidence="1" id="KW-0560">Oxidoreductase</keyword>
<name>V8QY22_9BURK</name>
<dbReference type="PIRSF" id="PIRSF000103">
    <property type="entry name" value="HIBADH"/>
    <property type="match status" value="1"/>
</dbReference>
<comment type="caution">
    <text evidence="6">The sequence shown here is derived from an EMBL/GenBank/DDBJ whole genome shotgun (WGS) entry which is preliminary data.</text>
</comment>
<feature type="active site" evidence="3">
    <location>
        <position position="178"/>
    </location>
</feature>
<sequence length="300" mass="32078">MTQGGRMKIGFIGLGKMGLPMMQNLSERFDVQAFDGNSQARVAIRQAENESTYVVLDSLDEMTDIDILILMLPNGRIVQDCVLPLCEREGALKKDAVVIDMSSSSPLDTLQLHGKLGQKGIALLDAPVSGSVQKAKNQTLAIMVGGESAVLERVRPVLEAMGSAIIPTGKTGSAHSMKTLNNYVYAAGLMAVSEALIVAEKLDLDLEKFTDVLNASSGRNVATETKVRQHMLKGGDFSGGFGLHLMAKDLGISHDLAQQLGVNPGLLGLCFETWQSAIKTAPAQADNLEIHHHLSNTLNS</sequence>
<dbReference type="InterPro" id="IPR008927">
    <property type="entry name" value="6-PGluconate_DH-like_C_sf"/>
</dbReference>
<evidence type="ECO:0000313" key="7">
    <source>
        <dbReference type="Proteomes" id="UP000018733"/>
    </source>
</evidence>
<dbReference type="InterPro" id="IPR029154">
    <property type="entry name" value="HIBADH-like_NADP-bd"/>
</dbReference>
<dbReference type="GO" id="GO:0051287">
    <property type="term" value="F:NAD binding"/>
    <property type="evidence" value="ECO:0007669"/>
    <property type="project" value="InterPro"/>
</dbReference>
<dbReference type="PANTHER" id="PTHR22981:SF7">
    <property type="entry name" value="3-HYDROXYISOBUTYRATE DEHYDROGENASE, MITOCHONDRIAL"/>
    <property type="match status" value="1"/>
</dbReference>
<dbReference type="Gene3D" id="1.10.1040.10">
    <property type="entry name" value="N-(1-d-carboxylethyl)-l-norvaline Dehydrogenase, domain 2"/>
    <property type="match status" value="1"/>
</dbReference>
<gene>
    <name evidence="6" type="ORF">W822_01645</name>
</gene>
<dbReference type="AlphaFoldDB" id="V8QY22"/>
<dbReference type="STRING" id="1424334.W822_01645"/>
<dbReference type="Pfam" id="PF03446">
    <property type="entry name" value="NAD_binding_2"/>
    <property type="match status" value="1"/>
</dbReference>
<dbReference type="EMBL" id="AYXT01000001">
    <property type="protein sequence ID" value="ETF03924.1"/>
    <property type="molecule type" value="Genomic_DNA"/>
</dbReference>
<dbReference type="GO" id="GO:0050661">
    <property type="term" value="F:NADP binding"/>
    <property type="evidence" value="ECO:0007669"/>
    <property type="project" value="InterPro"/>
</dbReference>
<dbReference type="InterPro" id="IPR006115">
    <property type="entry name" value="6PGDH_NADP-bd"/>
</dbReference>
<protein>
    <submittedName>
        <fullName evidence="6">2-hydroxy-3-oxopropionate reductase</fullName>
    </submittedName>
</protein>
<evidence type="ECO:0000259" key="4">
    <source>
        <dbReference type="Pfam" id="PF03446"/>
    </source>
</evidence>
<dbReference type="SUPFAM" id="SSF48179">
    <property type="entry name" value="6-phosphogluconate dehydrogenase C-terminal domain-like"/>
    <property type="match status" value="1"/>
</dbReference>
<evidence type="ECO:0000259" key="5">
    <source>
        <dbReference type="Pfam" id="PF14833"/>
    </source>
</evidence>
<dbReference type="SUPFAM" id="SSF51735">
    <property type="entry name" value="NAD(P)-binding Rossmann-fold domains"/>
    <property type="match status" value="1"/>
</dbReference>
<feature type="domain" description="3-hydroxyisobutyrate dehydrogenase-like NAD-binding" evidence="5">
    <location>
        <begin position="172"/>
        <end position="290"/>
    </location>
</feature>
<dbReference type="GO" id="GO:0016616">
    <property type="term" value="F:oxidoreductase activity, acting on the CH-OH group of donors, NAD or NADP as acceptor"/>
    <property type="evidence" value="ECO:0007669"/>
    <property type="project" value="TreeGrafter"/>
</dbReference>
<dbReference type="Gene3D" id="3.40.50.720">
    <property type="entry name" value="NAD(P)-binding Rossmann-like Domain"/>
    <property type="match status" value="1"/>
</dbReference>
<evidence type="ECO:0000313" key="6">
    <source>
        <dbReference type="EMBL" id="ETF03924.1"/>
    </source>
</evidence>
<dbReference type="InterPro" id="IPR013328">
    <property type="entry name" value="6PGD_dom2"/>
</dbReference>
<dbReference type="PATRIC" id="fig|1424334.3.peg.324"/>
<dbReference type="Proteomes" id="UP000018733">
    <property type="component" value="Unassembled WGS sequence"/>
</dbReference>
<keyword evidence="2" id="KW-0520">NAD</keyword>
<dbReference type="InterPro" id="IPR036291">
    <property type="entry name" value="NAD(P)-bd_dom_sf"/>
</dbReference>
<accession>V8QY22</accession>
<evidence type="ECO:0000256" key="1">
    <source>
        <dbReference type="ARBA" id="ARBA00023002"/>
    </source>
</evidence>
<dbReference type="HOGENOM" id="CLU_035117_1_1_4"/>
<dbReference type="PANTHER" id="PTHR22981">
    <property type="entry name" value="3-HYDROXYISOBUTYRATE DEHYDROGENASE-RELATED"/>
    <property type="match status" value="1"/>
</dbReference>
<evidence type="ECO:0000256" key="3">
    <source>
        <dbReference type="PIRSR" id="PIRSR000103-1"/>
    </source>
</evidence>
<dbReference type="InterPro" id="IPR015815">
    <property type="entry name" value="HIBADH-related"/>
</dbReference>
<proteinExistence type="predicted"/>
<dbReference type="eggNOG" id="COG2084">
    <property type="taxonomic scope" value="Bacteria"/>
</dbReference>
<dbReference type="Pfam" id="PF14833">
    <property type="entry name" value="NAD_binding_11"/>
    <property type="match status" value="1"/>
</dbReference>
<keyword evidence="7" id="KW-1185">Reference proteome</keyword>
<evidence type="ECO:0000256" key="2">
    <source>
        <dbReference type="ARBA" id="ARBA00023027"/>
    </source>
</evidence>
<organism evidence="6 7">
    <name type="scientific">Advenella kashmirensis W13003</name>
    <dbReference type="NCBI Taxonomy" id="1424334"/>
    <lineage>
        <taxon>Bacteria</taxon>
        <taxon>Pseudomonadati</taxon>
        <taxon>Pseudomonadota</taxon>
        <taxon>Betaproteobacteria</taxon>
        <taxon>Burkholderiales</taxon>
        <taxon>Alcaligenaceae</taxon>
    </lineage>
</organism>